<dbReference type="EMBL" id="APAU02000240">
    <property type="protein sequence ID" value="EUB54535.1"/>
    <property type="molecule type" value="Genomic_DNA"/>
</dbReference>
<evidence type="ECO:0000313" key="1">
    <source>
        <dbReference type="EMBL" id="EUB54535.1"/>
    </source>
</evidence>
<dbReference type="CTD" id="36346318"/>
<proteinExistence type="predicted"/>
<keyword evidence="2" id="KW-1185">Reference proteome</keyword>
<dbReference type="RefSeq" id="XP_024345731.1">
    <property type="nucleotide sequence ID" value="XM_024499852.1"/>
</dbReference>
<dbReference type="GeneID" id="36346318"/>
<organism evidence="1 2">
    <name type="scientific">Echinococcus granulosus</name>
    <name type="common">Hydatid tapeworm</name>
    <dbReference type="NCBI Taxonomy" id="6210"/>
    <lineage>
        <taxon>Eukaryota</taxon>
        <taxon>Metazoa</taxon>
        <taxon>Spiralia</taxon>
        <taxon>Lophotrochozoa</taxon>
        <taxon>Platyhelminthes</taxon>
        <taxon>Cestoda</taxon>
        <taxon>Eucestoda</taxon>
        <taxon>Cyclophyllidea</taxon>
        <taxon>Taeniidae</taxon>
        <taxon>Echinococcus</taxon>
        <taxon>Echinococcus granulosus group</taxon>
    </lineage>
</organism>
<comment type="caution">
    <text evidence="1">The sequence shown here is derived from an EMBL/GenBank/DDBJ whole genome shotgun (WGS) entry which is preliminary data.</text>
</comment>
<dbReference type="AlphaFoldDB" id="W6U0A6"/>
<name>W6U0A6_ECHGR</name>
<dbReference type="Proteomes" id="UP000019149">
    <property type="component" value="Unassembled WGS sequence"/>
</dbReference>
<accession>W6U0A6</accession>
<gene>
    <name evidence="1" type="ORF">EGR_10603</name>
</gene>
<evidence type="ECO:0000313" key="2">
    <source>
        <dbReference type="Proteomes" id="UP000019149"/>
    </source>
</evidence>
<sequence>MVGIFHPDVSFTMVRNIANVVLKALQKIAFIKKSLRYAKTTSVLIHLVGNKNNSSFFFNLAALFLGNKHCQFPKKIITFLPQSLSLCCRFFINFKVSFAFIYDEPSPSFNPRRLLKQSLTVKLFPVSIKEKSEQLDTKIPNQVLSHNFYKPILIRVLANPIEHSIDLLTTIIEFGVFLMFESAYDSFCQPQLAIVNRE</sequence>
<dbReference type="KEGG" id="egl:EGR_10603"/>
<reference evidence="1 2" key="1">
    <citation type="journal article" date="2013" name="Nat. Genet.">
        <title>The genome of the hydatid tapeworm Echinococcus granulosus.</title>
        <authorList>
            <person name="Zheng H."/>
            <person name="Zhang W."/>
            <person name="Zhang L."/>
            <person name="Zhang Z."/>
            <person name="Li J."/>
            <person name="Lu G."/>
            <person name="Zhu Y."/>
            <person name="Wang Y."/>
            <person name="Huang Y."/>
            <person name="Liu J."/>
            <person name="Kang H."/>
            <person name="Chen J."/>
            <person name="Wang L."/>
            <person name="Chen A."/>
            <person name="Yu S."/>
            <person name="Gao Z."/>
            <person name="Jin L."/>
            <person name="Gu W."/>
            <person name="Wang Z."/>
            <person name="Zhao L."/>
            <person name="Shi B."/>
            <person name="Wen H."/>
            <person name="Lin R."/>
            <person name="Jones M.K."/>
            <person name="Brejova B."/>
            <person name="Vinar T."/>
            <person name="Zhao G."/>
            <person name="McManus D.P."/>
            <person name="Chen Z."/>
            <person name="Zhou Y."/>
            <person name="Wang S."/>
        </authorList>
    </citation>
    <scope>NUCLEOTIDE SEQUENCE [LARGE SCALE GENOMIC DNA]</scope>
</reference>
<protein>
    <submittedName>
        <fullName evidence="1">Uncharacterized protein</fullName>
    </submittedName>
</protein>